<keyword evidence="8" id="KW-0326">Glycosidase</keyword>
<dbReference type="InterPro" id="IPR006101">
    <property type="entry name" value="Glyco_hydro_2"/>
</dbReference>
<dbReference type="PRINTS" id="PR00132">
    <property type="entry name" value="GLHYDRLASE2"/>
</dbReference>
<proteinExistence type="inferred from homology"/>
<protein>
    <recommendedName>
        <fullName evidence="4">Beta-galactosidase</fullName>
        <ecNumber evidence="3">3.2.1.23</ecNumber>
    </recommendedName>
    <alternativeName>
        <fullName evidence="9">Lactase</fullName>
    </alternativeName>
</protein>
<dbReference type="PANTHER" id="PTHR46323:SF2">
    <property type="entry name" value="BETA-GALACTOSIDASE"/>
    <property type="match status" value="1"/>
</dbReference>
<dbReference type="InterPro" id="IPR038637">
    <property type="entry name" value="NPCBM_sf"/>
</dbReference>
<dbReference type="InterPro" id="IPR013783">
    <property type="entry name" value="Ig-like_fold"/>
</dbReference>
<dbReference type="InterPro" id="IPR038335">
    <property type="entry name" value="ACP_C_sf"/>
</dbReference>
<dbReference type="RefSeq" id="WP_092756316.1">
    <property type="nucleotide sequence ID" value="NZ_FOCG01000004.1"/>
</dbReference>
<feature type="signal peptide" evidence="11">
    <location>
        <begin position="1"/>
        <end position="27"/>
    </location>
</feature>
<dbReference type="InterPro" id="IPR008979">
    <property type="entry name" value="Galactose-bd-like_sf"/>
</dbReference>
<dbReference type="InterPro" id="IPR036179">
    <property type="entry name" value="Ig-like_dom_sf"/>
</dbReference>
<dbReference type="SUPFAM" id="SSF51445">
    <property type="entry name" value="(Trans)glycosidases"/>
    <property type="match status" value="1"/>
</dbReference>
<dbReference type="Gene3D" id="2.70.98.10">
    <property type="match status" value="1"/>
</dbReference>
<keyword evidence="5 11" id="KW-0732">Signal</keyword>
<keyword evidence="7" id="KW-1015">Disulfide bond</keyword>
<dbReference type="GO" id="GO:0030246">
    <property type="term" value="F:carbohydrate binding"/>
    <property type="evidence" value="ECO:0007669"/>
    <property type="project" value="InterPro"/>
</dbReference>
<dbReference type="GO" id="GO:0005990">
    <property type="term" value="P:lactose catabolic process"/>
    <property type="evidence" value="ECO:0007669"/>
    <property type="project" value="TreeGrafter"/>
</dbReference>
<evidence type="ECO:0000259" key="12">
    <source>
        <dbReference type="PROSITE" id="PS50835"/>
    </source>
</evidence>
<dbReference type="InterPro" id="IPR014718">
    <property type="entry name" value="GH-type_carb-bd"/>
</dbReference>
<dbReference type="InterPro" id="IPR003599">
    <property type="entry name" value="Ig_sub"/>
</dbReference>
<evidence type="ECO:0000256" key="1">
    <source>
        <dbReference type="ARBA" id="ARBA00001412"/>
    </source>
</evidence>
<dbReference type="InterPro" id="IPR023232">
    <property type="entry name" value="Glyco_hydro_2_AS"/>
</dbReference>
<evidence type="ECO:0000256" key="10">
    <source>
        <dbReference type="SAM" id="MobiDB-lite"/>
    </source>
</evidence>
<gene>
    <name evidence="13" type="ORF">SAMN05216180_2827</name>
</gene>
<dbReference type="InterPro" id="IPR036156">
    <property type="entry name" value="Beta-gal/glucu_dom_sf"/>
</dbReference>
<dbReference type="Gene3D" id="2.60.120.200">
    <property type="match status" value="1"/>
</dbReference>
<dbReference type="Pfam" id="PF07554">
    <property type="entry name" value="FIVAR"/>
    <property type="match status" value="2"/>
</dbReference>
<dbReference type="Pfam" id="PF13385">
    <property type="entry name" value="Laminin_G_3"/>
    <property type="match status" value="1"/>
</dbReference>
<dbReference type="InterPro" id="IPR006102">
    <property type="entry name" value="Ig-like_GH2"/>
</dbReference>
<dbReference type="SMART" id="SM00409">
    <property type="entry name" value="IG"/>
    <property type="match status" value="1"/>
</dbReference>
<dbReference type="PROSITE" id="PS50835">
    <property type="entry name" value="IG_LIKE"/>
    <property type="match status" value="1"/>
</dbReference>
<feature type="domain" description="Ig-like" evidence="12">
    <location>
        <begin position="1713"/>
        <end position="1808"/>
    </location>
</feature>
<dbReference type="EMBL" id="FOCG01000004">
    <property type="protein sequence ID" value="SEN12815.1"/>
    <property type="molecule type" value="Genomic_DNA"/>
</dbReference>
<feature type="chain" id="PRO_5011508611" description="Beta-galactosidase" evidence="11">
    <location>
        <begin position="28"/>
        <end position="2237"/>
    </location>
</feature>
<dbReference type="SUPFAM" id="SSF49303">
    <property type="entry name" value="beta-Galactosidase/glucuronidase domain"/>
    <property type="match status" value="2"/>
</dbReference>
<dbReference type="SMART" id="SM01038">
    <property type="entry name" value="Bgal_small_N"/>
    <property type="match status" value="1"/>
</dbReference>
<dbReference type="InterPro" id="IPR007110">
    <property type="entry name" value="Ig-like_dom"/>
</dbReference>
<dbReference type="Pfam" id="PF00703">
    <property type="entry name" value="Glyco_hydro_2"/>
    <property type="match status" value="1"/>
</dbReference>
<dbReference type="STRING" id="474960.SAMN05216180_2827"/>
<evidence type="ECO:0000256" key="11">
    <source>
        <dbReference type="SAM" id="SignalP"/>
    </source>
</evidence>
<dbReference type="InterPro" id="IPR011081">
    <property type="entry name" value="Big_4"/>
</dbReference>
<evidence type="ECO:0000256" key="6">
    <source>
        <dbReference type="ARBA" id="ARBA00022801"/>
    </source>
</evidence>
<dbReference type="EC" id="3.2.1.23" evidence="3"/>
<organism evidence="13 14">
    <name type="scientific">Hydrogenoanaerobacterium saccharovorans</name>
    <dbReference type="NCBI Taxonomy" id="474960"/>
    <lineage>
        <taxon>Bacteria</taxon>
        <taxon>Bacillati</taxon>
        <taxon>Bacillota</taxon>
        <taxon>Clostridia</taxon>
        <taxon>Eubacteriales</taxon>
        <taxon>Oscillospiraceae</taxon>
        <taxon>Hydrogenoanaerobacterium</taxon>
    </lineage>
</organism>
<dbReference type="Gene3D" id="2.60.120.1060">
    <property type="entry name" value="NPCBM/NEW2 domain"/>
    <property type="match status" value="1"/>
</dbReference>
<dbReference type="InterPro" id="IPR032312">
    <property type="entry name" value="LacZ_4"/>
</dbReference>
<dbReference type="Pfam" id="PF16353">
    <property type="entry name" value="LacZ_4"/>
    <property type="match status" value="1"/>
</dbReference>
<dbReference type="InterPro" id="IPR004199">
    <property type="entry name" value="B-gal_small/dom_5"/>
</dbReference>
<dbReference type="Gene3D" id="3.20.20.80">
    <property type="entry name" value="Glycosidases"/>
    <property type="match status" value="2"/>
</dbReference>
<evidence type="ECO:0000313" key="14">
    <source>
        <dbReference type="Proteomes" id="UP000199158"/>
    </source>
</evidence>
<dbReference type="Gene3D" id="2.60.40.10">
    <property type="entry name" value="Immunoglobulins"/>
    <property type="match status" value="3"/>
</dbReference>
<dbReference type="Gene3D" id="2.60.120.260">
    <property type="entry name" value="Galactose-binding domain-like"/>
    <property type="match status" value="1"/>
</dbReference>
<dbReference type="SUPFAM" id="SSF49899">
    <property type="entry name" value="Concanavalin A-like lectins/glucanases"/>
    <property type="match status" value="1"/>
</dbReference>
<dbReference type="Pfam" id="PF02929">
    <property type="entry name" value="Bgal_small_N"/>
    <property type="match status" value="1"/>
</dbReference>
<evidence type="ECO:0000256" key="7">
    <source>
        <dbReference type="ARBA" id="ARBA00023157"/>
    </source>
</evidence>
<dbReference type="SMART" id="SM00776">
    <property type="entry name" value="NPCBM"/>
    <property type="match status" value="1"/>
</dbReference>
<evidence type="ECO:0000256" key="2">
    <source>
        <dbReference type="ARBA" id="ARBA00007401"/>
    </source>
</evidence>
<evidence type="ECO:0000256" key="4">
    <source>
        <dbReference type="ARBA" id="ARBA00013303"/>
    </source>
</evidence>
<dbReference type="InterPro" id="IPR006103">
    <property type="entry name" value="Glyco_hydro_2_cat"/>
</dbReference>
<sequence length="2237" mass="247175">MTKAYQRLTNGFLAVLLAAQTALPVFAADMNDDETQHVFSDSGRQYIAQSLGENIQPFANPVYAGEEWYDQIAVVQQNREPAHASFIPYQNRDIALENETSALTKDPTKSSYYQTLNSDSAWKFKISKAMSDRLQPSTGDAATRHNTENWDTAGWDTIPVPSSWQTIKDEKGIPKYDMPIYVNQKYPWRNYESVSLGEKVTAPTVYNPVGHYKRTFTLPDTWKNRNIFVSFQGVESAFYLYIDGKKVGYAEDSYTADDFNITPYLDKEKTEHTIAVEVYRWSTGSFLENQDFIRLSGIFRDVFLYSKADVEIRDFFTSTDLDDNYRDATLNLSVDVRSLNKEVSADGYTVDASLYTIEGEPVGSKFTLANGAAIAEDAYQQGDRGVRMSGSKEVTAPNLWFADSPNLYKLLLELKDANGNVVETACQRIGFREIGKKAINDAGQEQITINGKKIMFRGTNRHETDHERGRAITHDDILTDIKTMKKFNVNALRTSHYPVHPYTYELADELGIYICDEANIESHEGATGSNIPSGYPVWKNSVLDRTINMVERDKNHPSVIIWSLGNEATYRTYTMNDNYCFFVSTQWILGRDPSRIRKYERDNRYTQGTVDESATIIGDRAHSMVDVYSSQYWGVDGVEGHVKNTSNKAPYIQSEYAHSMGNALGNFKEYWDVFRSYPNAQGGFIWDWMDQSVQMPIVNTVQYTVTDKKTNTTGTVNGKLVEGRNGTLALQGQYILPAKEEHKAKSNAITLEAWVKPSGKTADSTILSKGDSGYTLKYNGVSDKMEFFVDGYTQTLMTDVPADFTNGDWHHVVATCGDGKYKLYFDGVLLGESNRNQGIYDAEVDEPIGIGYTPGMGRNFDGLIDSVRVYNRVLTAEEAKSHSIPSDDASIVYAMDFAHDEAVGESTNYPEGNYFAYGGDWGEKVTDNDFCANGLMFADRTPQPELYEVKKVHQEISFYDDGEAKDGKIRIVNEFLATNLSKYDITWKLLEDDKVLQQGRLDSLNVEPLNEKTIELGLDAITAKAGSDYILEFSASLKKDEKWADGGYEVAFEQIPLHFEPQTPQPVLDVSALAEFTAVNDTDTSITINGKTIANKDFTVVFNKNTGYIDSYTVDGTEVLKQGPVPNYWRAKISNDPGFPENLKNADRDFTVKENGILVEKSNKMISILVSGILPSAQQSENTIEYLIYSSGDIVVKNNFVAKSISNLARVGMKMTVAKGFENVEYYGRGPQENYIDRNTGAKLGDYKNTVADMFESKYIKPQENGNRTDVRWTSLTNNKGEGILVIADDVMETSALHYKAEDLAAYKHPYEVPVLDDTILTVDYAQRGLGNASCGPGPLSKYILNGNKSYSHSFRISPLTNTTDKMQESKKNIDSVMPISAILVDGVQVDNFVPNITEYSHNRLKGISTELPVVEVVKTLPDTQVSITQAQAVPGDATITATSTAGITRTYTIHIGEADAIYASDMAWQKDVCGWESNQRDKSNGEQAITIYENGVRKTYPKGIGSHATSDIEINIEGRKYRTFEAIVGIDAEMGYSTAAKVNFMVYVDGVKKFESGPLKAGKNGDTTSERNAKLCKIDVTNAKVIRLFADELESNGSDHADWADAKFTAEVTQTTYPVTTEVAGGTATVTVDKSIALPSDIVTVDISSIEAGKQLKAITVKEADETASDVPVTQVTEDVPEGTWRYRFTMPSKAVKVKVELEERATTSATPSIDKQPTAQTVTEGNSAVFSVTASAEDNGTLTYQWQMHAKEQDADWVDISGATDATYQIAKTTLEDSGKQFRCIVTNIKDSLTSATATSNTAELTVKRASETDKKIKNAVNPEDKTAKFGTEVSKLGLPDAVTVTLEDDTTTEVPVMWNTESYDGSKAGEYTFAGTLVPQAGIINNDNITAKIKVTVEEQTEQPSKEALLALIATAKEMAKDSKYTQASRDALTKAIATAQAVADNDKATEEQIAHAEKALQDAINALEEVQPEKPSKEALLALIASAKEMAKDSKYTQSSRDALTKAIATAQAVADNDNATQQEIASAQKALQAAVKALVKQGGSDKPSGGSSEPEHRKHVEPNMVPSSDLGEKLASSSKGTDISVRSDYKVATGFLNELMKNKDKSVTLNGDWYSWTFDGKKVENNIPGVIWFDTRISTDSPNADAIGKLTGEADTTNLYFIYEGNLPGETVIRVQLEKYAGKPVYVYYHNPEKGRLELIQAEVKADEDGWIEFSITHCSDYVVSASAIKGA</sequence>
<dbReference type="InterPro" id="IPR006558">
    <property type="entry name" value="LamG-like"/>
</dbReference>
<comment type="catalytic activity">
    <reaction evidence="1">
        <text>Hydrolysis of terminal non-reducing beta-D-galactose residues in beta-D-galactosides.</text>
        <dbReference type="EC" id="3.2.1.23"/>
    </reaction>
</comment>
<dbReference type="SUPFAM" id="SSF74650">
    <property type="entry name" value="Galactose mutarotase-like"/>
    <property type="match status" value="1"/>
</dbReference>
<dbReference type="SUPFAM" id="SSF48726">
    <property type="entry name" value="Immunoglobulin"/>
    <property type="match status" value="1"/>
</dbReference>
<dbReference type="InterPro" id="IPR011013">
    <property type="entry name" value="Gal_mutarotase_sf_dom"/>
</dbReference>
<evidence type="ECO:0000256" key="9">
    <source>
        <dbReference type="ARBA" id="ARBA00032230"/>
    </source>
</evidence>
<evidence type="ECO:0000256" key="3">
    <source>
        <dbReference type="ARBA" id="ARBA00012756"/>
    </source>
</evidence>
<evidence type="ECO:0000256" key="5">
    <source>
        <dbReference type="ARBA" id="ARBA00022729"/>
    </source>
</evidence>
<dbReference type="Pfam" id="PF07532">
    <property type="entry name" value="Big_4"/>
    <property type="match status" value="1"/>
</dbReference>
<reference evidence="13 14" key="1">
    <citation type="submission" date="2016-10" db="EMBL/GenBank/DDBJ databases">
        <authorList>
            <person name="de Groot N.N."/>
        </authorList>
    </citation>
    <scope>NUCLEOTIDE SEQUENCE [LARGE SCALE GENOMIC DNA]</scope>
    <source>
        <strain evidence="13 14">CGMCC 1.5070</strain>
    </source>
</reference>
<comment type="similarity">
    <text evidence="2">Belongs to the glycosyl hydrolase 2 family.</text>
</comment>
<dbReference type="Pfam" id="PF08305">
    <property type="entry name" value="NPCBM"/>
    <property type="match status" value="1"/>
</dbReference>
<feature type="non-terminal residue" evidence="13">
    <location>
        <position position="2237"/>
    </location>
</feature>
<dbReference type="GO" id="GO:0004565">
    <property type="term" value="F:beta-galactosidase activity"/>
    <property type="evidence" value="ECO:0007669"/>
    <property type="project" value="UniProtKB-EC"/>
</dbReference>
<dbReference type="InterPro" id="IPR006104">
    <property type="entry name" value="Glyco_hydro_2_N"/>
</dbReference>
<dbReference type="OrthoDB" id="9762066at2"/>
<accession>A0A1H8E053</accession>
<dbReference type="InterPro" id="IPR017853">
    <property type="entry name" value="GH"/>
</dbReference>
<evidence type="ECO:0000313" key="13">
    <source>
        <dbReference type="EMBL" id="SEN12815.1"/>
    </source>
</evidence>
<keyword evidence="6" id="KW-0378">Hydrolase</keyword>
<dbReference type="PANTHER" id="PTHR46323">
    <property type="entry name" value="BETA-GALACTOSIDASE"/>
    <property type="match status" value="1"/>
</dbReference>
<dbReference type="GO" id="GO:0009341">
    <property type="term" value="C:beta-galactosidase complex"/>
    <property type="evidence" value="ECO:0007669"/>
    <property type="project" value="InterPro"/>
</dbReference>
<dbReference type="SUPFAM" id="SSF49785">
    <property type="entry name" value="Galactose-binding domain-like"/>
    <property type="match status" value="2"/>
</dbReference>
<dbReference type="SMART" id="SM00560">
    <property type="entry name" value="LamGL"/>
    <property type="match status" value="1"/>
</dbReference>
<name>A0A1H8E053_9FIRM</name>
<dbReference type="InterPro" id="IPR013320">
    <property type="entry name" value="ConA-like_dom_sf"/>
</dbReference>
<dbReference type="Pfam" id="PF02837">
    <property type="entry name" value="Glyco_hydro_2_N"/>
    <property type="match status" value="1"/>
</dbReference>
<dbReference type="Gene3D" id="1.20.1270.150">
    <property type="entry name" value="Surface Active Protein"/>
    <property type="match status" value="2"/>
</dbReference>
<dbReference type="InterPro" id="IPR050347">
    <property type="entry name" value="Bact_Beta-galactosidase"/>
</dbReference>
<keyword evidence="14" id="KW-1185">Reference proteome</keyword>
<dbReference type="Proteomes" id="UP000199158">
    <property type="component" value="Unassembled WGS sequence"/>
</dbReference>
<evidence type="ECO:0000256" key="8">
    <source>
        <dbReference type="ARBA" id="ARBA00023295"/>
    </source>
</evidence>
<dbReference type="InterPro" id="IPR013222">
    <property type="entry name" value="Glyco_hyd_98_carb-bd"/>
</dbReference>
<dbReference type="PROSITE" id="PS00608">
    <property type="entry name" value="GLYCOSYL_HYDROL_F2_2"/>
    <property type="match status" value="1"/>
</dbReference>
<dbReference type="Pfam" id="PF02836">
    <property type="entry name" value="Glyco_hydro_2_C"/>
    <property type="match status" value="2"/>
</dbReference>
<feature type="region of interest" description="Disordered" evidence="10">
    <location>
        <begin position="2043"/>
        <end position="2084"/>
    </location>
</feature>